<proteinExistence type="inferred from homology"/>
<gene>
    <name evidence="4" type="primary">priB</name>
    <name evidence="5" type="ORF">SAMN05216386_2267</name>
</gene>
<protein>
    <recommendedName>
        <fullName evidence="4">Replication restart protein PriB</fullName>
    </recommendedName>
</protein>
<dbReference type="AlphaFoldDB" id="A0A1I5DB78"/>
<organism evidence="5 6">
    <name type="scientific">Nitrosospira briensis</name>
    <dbReference type="NCBI Taxonomy" id="35799"/>
    <lineage>
        <taxon>Bacteria</taxon>
        <taxon>Pseudomonadati</taxon>
        <taxon>Pseudomonadota</taxon>
        <taxon>Betaproteobacteria</taxon>
        <taxon>Nitrosomonadales</taxon>
        <taxon>Nitrosomonadaceae</taxon>
        <taxon>Nitrosospira</taxon>
    </lineage>
</organism>
<evidence type="ECO:0000256" key="1">
    <source>
        <dbReference type="ARBA" id="ARBA00022515"/>
    </source>
</evidence>
<dbReference type="Pfam" id="PF22657">
    <property type="entry name" value="SSB_1"/>
    <property type="match status" value="1"/>
</dbReference>
<keyword evidence="6" id="KW-1185">Reference proteome</keyword>
<dbReference type="GO" id="GO:0003697">
    <property type="term" value="F:single-stranded DNA binding"/>
    <property type="evidence" value="ECO:0007669"/>
    <property type="project" value="UniProtKB-UniRule"/>
</dbReference>
<dbReference type="GO" id="GO:1990077">
    <property type="term" value="C:primosome complex"/>
    <property type="evidence" value="ECO:0007669"/>
    <property type="project" value="UniProtKB-UniRule"/>
</dbReference>
<dbReference type="InterPro" id="IPR000424">
    <property type="entry name" value="Primosome_PriB/ssb"/>
</dbReference>
<reference evidence="6" key="1">
    <citation type="submission" date="2016-10" db="EMBL/GenBank/DDBJ databases">
        <authorList>
            <person name="Varghese N."/>
        </authorList>
    </citation>
    <scope>NUCLEOTIDE SEQUENCE [LARGE SCALE GENOMIC DNA]</scope>
    <source>
        <strain evidence="6">Nsp8</strain>
    </source>
</reference>
<dbReference type="InterPro" id="IPR023646">
    <property type="entry name" value="Prisomal_replication_PriB"/>
</dbReference>
<evidence type="ECO:0000313" key="6">
    <source>
        <dbReference type="Proteomes" id="UP000183107"/>
    </source>
</evidence>
<comment type="similarity">
    <text evidence="4">Belongs to the PriB family.</text>
</comment>
<dbReference type="PIRSF" id="PIRSF003135">
    <property type="entry name" value="Primosomal_n"/>
    <property type="match status" value="1"/>
</dbReference>
<evidence type="ECO:0000256" key="3">
    <source>
        <dbReference type="ARBA" id="ARBA00023125"/>
    </source>
</evidence>
<name>A0A1I5DB78_9PROT</name>
<sequence length="100" mass="10868">MDCNQTVICGKIIEIGGLRYTPAGVPVTEFRIIHVSRQIEAGKPRRVECEVAAVALAHMAESISRTAPGTMVKLGGFLAKKGRMSLQLVLHVDKIDLIEI</sequence>
<dbReference type="NCBIfam" id="TIGR04418">
    <property type="entry name" value="PriB_gamma"/>
    <property type="match status" value="1"/>
</dbReference>
<comment type="function">
    <text evidence="4">Involved in the restart of stalled replication forks, which reloads the replicative helicase on sites other than the origin of replication; the PriA-PriB pathway is the major replication restart pathway. During primosome assembly it facilitates complex formation between PriA and DnaT on DNA; stabilizes PriA on DNA. Stimulates the DNA unwinding activity of PriA helicase.</text>
</comment>
<dbReference type="RefSeq" id="WP_074797455.1">
    <property type="nucleotide sequence ID" value="NZ_FOVJ01000005.1"/>
</dbReference>
<dbReference type="OrthoDB" id="9180733at2"/>
<dbReference type="EMBL" id="FOVJ01000005">
    <property type="protein sequence ID" value="SFN96485.1"/>
    <property type="molecule type" value="Genomic_DNA"/>
</dbReference>
<dbReference type="GO" id="GO:0006269">
    <property type="term" value="P:DNA replication, synthesis of primer"/>
    <property type="evidence" value="ECO:0007669"/>
    <property type="project" value="UniProtKB-KW"/>
</dbReference>
<dbReference type="Gene3D" id="2.40.50.140">
    <property type="entry name" value="Nucleic acid-binding proteins"/>
    <property type="match status" value="1"/>
</dbReference>
<accession>A0A1I5DB78</accession>
<dbReference type="STRING" id="1266925.GCA_000619905_02635"/>
<dbReference type="Proteomes" id="UP000183107">
    <property type="component" value="Unassembled WGS sequence"/>
</dbReference>
<evidence type="ECO:0000313" key="5">
    <source>
        <dbReference type="EMBL" id="SFN96485.1"/>
    </source>
</evidence>
<evidence type="ECO:0000256" key="4">
    <source>
        <dbReference type="HAMAP-Rule" id="MF_00720"/>
    </source>
</evidence>
<dbReference type="HAMAP" id="MF_00720">
    <property type="entry name" value="PriB"/>
    <property type="match status" value="1"/>
</dbReference>
<comment type="subunit">
    <text evidence="4">Homodimer. Interacts with PriA and DnaT. Component of the replication restart primosome. Primosome assembly occurs via a 'hand-off' mechanism. PriA binds to replication forks, subsequently PriB then DnaT bind; DnaT then displaces ssDNA to generate the helicase loading substrate.</text>
</comment>
<dbReference type="InterPro" id="IPR012340">
    <property type="entry name" value="NA-bd_OB-fold"/>
</dbReference>
<keyword evidence="1 4" id="KW-0639">Primosome</keyword>
<dbReference type="SUPFAM" id="SSF50249">
    <property type="entry name" value="Nucleic acid-binding proteins"/>
    <property type="match status" value="1"/>
</dbReference>
<keyword evidence="3 4" id="KW-0238">DNA-binding</keyword>
<evidence type="ECO:0000256" key="2">
    <source>
        <dbReference type="ARBA" id="ARBA00022705"/>
    </source>
</evidence>
<keyword evidence="2 4" id="KW-0235">DNA replication</keyword>
<dbReference type="PROSITE" id="PS50935">
    <property type="entry name" value="SSB"/>
    <property type="match status" value="1"/>
</dbReference>